<comment type="caution">
    <text evidence="3">The sequence shown here is derived from an EMBL/GenBank/DDBJ whole genome shotgun (WGS) entry which is preliminary data.</text>
</comment>
<dbReference type="Proteomes" id="UP000885830">
    <property type="component" value="Unassembled WGS sequence"/>
</dbReference>
<keyword evidence="2" id="KW-0472">Membrane</keyword>
<gene>
    <name evidence="3" type="ORF">ENJ42_09760</name>
</gene>
<evidence type="ECO:0000313" key="3">
    <source>
        <dbReference type="EMBL" id="HHL43894.1"/>
    </source>
</evidence>
<sequence length="96" mass="10451">MPDPNAEKKKKRKKKIRRSEIKSGAGVTIIGTVYLSTQELIITSANPVASQAPATSFIAYRLKFAGRANVSIHVDHEKGGIPPLLPRSDESARLVK</sequence>
<name>A0A7C5LUQ0_9PROT</name>
<organism evidence="3">
    <name type="scientific">Hellea balneolensis</name>
    <dbReference type="NCBI Taxonomy" id="287478"/>
    <lineage>
        <taxon>Bacteria</taxon>
        <taxon>Pseudomonadati</taxon>
        <taxon>Pseudomonadota</taxon>
        <taxon>Alphaproteobacteria</taxon>
        <taxon>Maricaulales</taxon>
        <taxon>Robiginitomaculaceae</taxon>
        <taxon>Hellea</taxon>
    </lineage>
</organism>
<proteinExistence type="predicted"/>
<dbReference type="EMBL" id="DRMJ01000511">
    <property type="protein sequence ID" value="HHL43894.1"/>
    <property type="molecule type" value="Genomic_DNA"/>
</dbReference>
<evidence type="ECO:0000256" key="2">
    <source>
        <dbReference type="SAM" id="Phobius"/>
    </source>
</evidence>
<dbReference type="AlphaFoldDB" id="A0A7C5LUQ0"/>
<accession>A0A7C5LUQ0</accession>
<feature type="region of interest" description="Disordered" evidence="1">
    <location>
        <begin position="77"/>
        <end position="96"/>
    </location>
</feature>
<feature type="transmembrane region" description="Helical" evidence="2">
    <location>
        <begin position="21"/>
        <end position="37"/>
    </location>
</feature>
<evidence type="ECO:0000256" key="1">
    <source>
        <dbReference type="SAM" id="MobiDB-lite"/>
    </source>
</evidence>
<reference evidence="3" key="1">
    <citation type="journal article" date="2020" name="mSystems">
        <title>Genome- and Community-Level Interaction Insights into Carbon Utilization and Element Cycling Functions of Hydrothermarchaeota in Hydrothermal Sediment.</title>
        <authorList>
            <person name="Zhou Z."/>
            <person name="Liu Y."/>
            <person name="Xu W."/>
            <person name="Pan J."/>
            <person name="Luo Z.H."/>
            <person name="Li M."/>
        </authorList>
    </citation>
    <scope>NUCLEOTIDE SEQUENCE [LARGE SCALE GENOMIC DNA]</scope>
    <source>
        <strain evidence="3">HyVt-485</strain>
    </source>
</reference>
<protein>
    <submittedName>
        <fullName evidence="3">Uncharacterized protein</fullName>
    </submittedName>
</protein>
<keyword evidence="2" id="KW-0812">Transmembrane</keyword>
<keyword evidence="2" id="KW-1133">Transmembrane helix</keyword>
<feature type="compositionally biased region" description="Basic and acidic residues" evidence="1">
    <location>
        <begin position="87"/>
        <end position="96"/>
    </location>
</feature>